<protein>
    <recommendedName>
        <fullName evidence="4">RRM domain-containing protein</fullName>
    </recommendedName>
</protein>
<feature type="compositionally biased region" description="Low complexity" evidence="3">
    <location>
        <begin position="398"/>
        <end position="408"/>
    </location>
</feature>
<evidence type="ECO:0000259" key="4">
    <source>
        <dbReference type="PROSITE" id="PS50102"/>
    </source>
</evidence>
<organism evidence="6">
    <name type="scientific">Melampsora larici-populina (strain 98AG31 / pathotype 3-4-7)</name>
    <name type="common">Poplar leaf rust fungus</name>
    <dbReference type="NCBI Taxonomy" id="747676"/>
    <lineage>
        <taxon>Eukaryota</taxon>
        <taxon>Fungi</taxon>
        <taxon>Dikarya</taxon>
        <taxon>Basidiomycota</taxon>
        <taxon>Pucciniomycotina</taxon>
        <taxon>Pucciniomycetes</taxon>
        <taxon>Pucciniales</taxon>
        <taxon>Melampsoraceae</taxon>
        <taxon>Melampsora</taxon>
    </lineage>
</organism>
<name>F4S6L4_MELLP</name>
<dbReference type="InterPro" id="IPR035979">
    <property type="entry name" value="RBD_domain_sf"/>
</dbReference>
<dbReference type="InterPro" id="IPR051229">
    <property type="entry name" value="ALYREF_mRNA_export"/>
</dbReference>
<dbReference type="PROSITE" id="PS50102">
    <property type="entry name" value="RRM"/>
    <property type="match status" value="1"/>
</dbReference>
<dbReference type="InParanoid" id="F4S6L4"/>
<evidence type="ECO:0000256" key="3">
    <source>
        <dbReference type="SAM" id="MobiDB-lite"/>
    </source>
</evidence>
<evidence type="ECO:0000256" key="2">
    <source>
        <dbReference type="PROSITE-ProRule" id="PRU00176"/>
    </source>
</evidence>
<dbReference type="SMART" id="SM00360">
    <property type="entry name" value="RRM"/>
    <property type="match status" value="1"/>
</dbReference>
<gene>
    <name evidence="5" type="ORF">MELLADRAFT_73331</name>
</gene>
<keyword evidence="6" id="KW-1185">Reference proteome</keyword>
<dbReference type="GO" id="GO:0003729">
    <property type="term" value="F:mRNA binding"/>
    <property type="evidence" value="ECO:0007669"/>
    <property type="project" value="TreeGrafter"/>
</dbReference>
<dbReference type="OrthoDB" id="6159137at2759"/>
<dbReference type="PANTHER" id="PTHR19965">
    <property type="entry name" value="RNA AND EXPORT FACTOR BINDING PROTEIN"/>
    <property type="match status" value="1"/>
</dbReference>
<feature type="domain" description="RRM" evidence="4">
    <location>
        <begin position="224"/>
        <end position="303"/>
    </location>
</feature>
<dbReference type="Proteomes" id="UP000001072">
    <property type="component" value="Unassembled WGS sequence"/>
</dbReference>
<feature type="compositionally biased region" description="Basic and acidic residues" evidence="3">
    <location>
        <begin position="1"/>
        <end position="25"/>
    </location>
</feature>
<feature type="compositionally biased region" description="Basic residues" evidence="3">
    <location>
        <begin position="468"/>
        <end position="478"/>
    </location>
</feature>
<dbReference type="EMBL" id="GL883155">
    <property type="protein sequence ID" value="EGF99708.1"/>
    <property type="molecule type" value="Genomic_DNA"/>
</dbReference>
<proteinExistence type="predicted"/>
<evidence type="ECO:0000313" key="5">
    <source>
        <dbReference type="EMBL" id="EGF99708.1"/>
    </source>
</evidence>
<accession>F4S6L4</accession>
<evidence type="ECO:0000256" key="1">
    <source>
        <dbReference type="ARBA" id="ARBA00022884"/>
    </source>
</evidence>
<dbReference type="HOGENOM" id="CLU_555669_0_0_1"/>
<dbReference type="STRING" id="747676.F4S6L4"/>
<dbReference type="AlphaFoldDB" id="F4S6L4"/>
<feature type="region of interest" description="Disordered" evidence="3">
    <location>
        <begin position="1"/>
        <end position="52"/>
    </location>
</feature>
<evidence type="ECO:0000313" key="6">
    <source>
        <dbReference type="Proteomes" id="UP000001072"/>
    </source>
</evidence>
<dbReference type="PANTHER" id="PTHR19965:SF35">
    <property type="entry name" value="RNA ANNEALING PROTEIN YRA1"/>
    <property type="match status" value="1"/>
</dbReference>
<dbReference type="CDD" id="cd00590">
    <property type="entry name" value="RRM_SF"/>
    <property type="match status" value="1"/>
</dbReference>
<dbReference type="GO" id="GO:0005634">
    <property type="term" value="C:nucleus"/>
    <property type="evidence" value="ECO:0007669"/>
    <property type="project" value="TreeGrafter"/>
</dbReference>
<feature type="region of interest" description="Disordered" evidence="3">
    <location>
        <begin position="467"/>
        <end position="512"/>
    </location>
</feature>
<keyword evidence="1 2" id="KW-0694">RNA-binding</keyword>
<dbReference type="KEGG" id="mlr:MELLADRAFT_73331"/>
<dbReference type="Pfam" id="PF00076">
    <property type="entry name" value="RRM_1"/>
    <property type="match status" value="1"/>
</dbReference>
<sequence length="512" mass="55276">MLVDRLPHRHDSFHRSGRVGSDHRPSSSFRSRPYSLPHHLQTPAGNSDEQWSHDLFESDSDVYAPKIRFKVDLPTSSEPVPSPSLRPFGKSHNVTSIIVPSTNTRLFASTGLLDQPTVVSQVQREPVQCTVPPLIEPVQTTRAPLSLLSRIQTAARPPVVHQPLELIPNAITTSTFTNRINRTEPTPTPSEIRKARESHEQKVRTARAQKSYDIALQKYLNGPVILEVSNLADGTSAEDVKTAFADFGEIQECSTEEGPKQGIQPTLKARMIFINRADADKAVEALNGVLADGLLLSVKVVGRPGKKPDRADFLPPSTSHMVSTPSVVPVTVVQPLVAKVDVEMSSAAEDVVMEIDTPAPLTASSQSATGKLRSEALVYCDPRASLQSEPQTTPMYKSPPARAPIPIQAQPPPPQASRSLLTDRVQPATKSSHNTATDNLMNSIGISPDAMKLMSRLQVVNQPDLKISNHHHHGHGGRGGRGGMNSGKSRGANGNSGNGNGKPSLLARIGKN</sequence>
<dbReference type="RefSeq" id="XP_007416991.1">
    <property type="nucleotide sequence ID" value="XM_007416929.1"/>
</dbReference>
<dbReference type="eggNOG" id="ENOG502RS0J">
    <property type="taxonomic scope" value="Eukaryota"/>
</dbReference>
<feature type="compositionally biased region" description="Polar residues" evidence="3">
    <location>
        <begin position="428"/>
        <end position="442"/>
    </location>
</feature>
<feature type="region of interest" description="Disordered" evidence="3">
    <location>
        <begin position="386"/>
        <end position="442"/>
    </location>
</feature>
<feature type="compositionally biased region" description="Low complexity" evidence="3">
    <location>
        <begin position="26"/>
        <end position="37"/>
    </location>
</feature>
<feature type="region of interest" description="Disordered" evidence="3">
    <location>
        <begin position="179"/>
        <end position="198"/>
    </location>
</feature>
<feature type="compositionally biased region" description="Polar residues" evidence="3">
    <location>
        <begin position="386"/>
        <end position="395"/>
    </location>
</feature>
<dbReference type="Gene3D" id="3.30.70.330">
    <property type="match status" value="1"/>
</dbReference>
<dbReference type="SUPFAM" id="SSF54928">
    <property type="entry name" value="RNA-binding domain, RBD"/>
    <property type="match status" value="1"/>
</dbReference>
<reference evidence="6" key="1">
    <citation type="journal article" date="2011" name="Proc. Natl. Acad. Sci. U.S.A.">
        <title>Obligate biotrophy features unraveled by the genomic analysis of rust fungi.</title>
        <authorList>
            <person name="Duplessis S."/>
            <person name="Cuomo C.A."/>
            <person name="Lin Y.-C."/>
            <person name="Aerts A."/>
            <person name="Tisserant E."/>
            <person name="Veneault-Fourrey C."/>
            <person name="Joly D.L."/>
            <person name="Hacquard S."/>
            <person name="Amselem J."/>
            <person name="Cantarel B.L."/>
            <person name="Chiu R."/>
            <person name="Coutinho P.M."/>
            <person name="Feau N."/>
            <person name="Field M."/>
            <person name="Frey P."/>
            <person name="Gelhaye E."/>
            <person name="Goldberg J."/>
            <person name="Grabherr M.G."/>
            <person name="Kodira C.D."/>
            <person name="Kohler A."/>
            <person name="Kuees U."/>
            <person name="Lindquist E.A."/>
            <person name="Lucas S.M."/>
            <person name="Mago R."/>
            <person name="Mauceli E."/>
            <person name="Morin E."/>
            <person name="Murat C."/>
            <person name="Pangilinan J.L."/>
            <person name="Park R."/>
            <person name="Pearson M."/>
            <person name="Quesneville H."/>
            <person name="Rouhier N."/>
            <person name="Sakthikumar S."/>
            <person name="Salamov A.A."/>
            <person name="Schmutz J."/>
            <person name="Selles B."/>
            <person name="Shapiro H."/>
            <person name="Tanguay P."/>
            <person name="Tuskan G.A."/>
            <person name="Henrissat B."/>
            <person name="Van de Peer Y."/>
            <person name="Rouze P."/>
            <person name="Ellis J.G."/>
            <person name="Dodds P.N."/>
            <person name="Schein J.E."/>
            <person name="Zhong S."/>
            <person name="Hamelin R.C."/>
            <person name="Grigoriev I.V."/>
            <person name="Szabo L.J."/>
            <person name="Martin F."/>
        </authorList>
    </citation>
    <scope>NUCLEOTIDE SEQUENCE [LARGE SCALE GENOMIC DNA]</scope>
    <source>
        <strain evidence="6">98AG31 / pathotype 3-4-7</strain>
    </source>
</reference>
<dbReference type="GeneID" id="18932350"/>
<dbReference type="InterPro" id="IPR012677">
    <property type="entry name" value="Nucleotide-bd_a/b_plait_sf"/>
</dbReference>
<dbReference type="InterPro" id="IPR000504">
    <property type="entry name" value="RRM_dom"/>
</dbReference>
<dbReference type="VEuPathDB" id="FungiDB:MELLADRAFT_73331"/>